<evidence type="ECO:0000313" key="1">
    <source>
        <dbReference type="EMBL" id="MCZ4223482.1"/>
    </source>
</evidence>
<proteinExistence type="predicted"/>
<protein>
    <submittedName>
        <fullName evidence="1">Uncharacterized protein</fullName>
    </submittedName>
</protein>
<organism evidence="1 2">
    <name type="scientific">Pedobacter rhodius</name>
    <dbReference type="NCBI Taxonomy" id="3004098"/>
    <lineage>
        <taxon>Bacteria</taxon>
        <taxon>Pseudomonadati</taxon>
        <taxon>Bacteroidota</taxon>
        <taxon>Sphingobacteriia</taxon>
        <taxon>Sphingobacteriales</taxon>
        <taxon>Sphingobacteriaceae</taxon>
        <taxon>Pedobacter</taxon>
    </lineage>
</organism>
<sequence>MKADFVCLKVMKINKHVPIEDEDEELFSFRKKQISKEKIEAHWKILHEKIKHYEEEKGASNPTEAL</sequence>
<accession>A0ABT4KX33</accession>
<comment type="caution">
    <text evidence="1">The sequence shown here is derived from an EMBL/GenBank/DDBJ whole genome shotgun (WGS) entry which is preliminary data.</text>
</comment>
<evidence type="ECO:0000313" key="2">
    <source>
        <dbReference type="Proteomes" id="UP001144341"/>
    </source>
</evidence>
<dbReference type="EMBL" id="JAPWGL010000002">
    <property type="protein sequence ID" value="MCZ4223482.1"/>
    <property type="molecule type" value="Genomic_DNA"/>
</dbReference>
<gene>
    <name evidence="1" type="ORF">O0931_09250</name>
</gene>
<dbReference type="Proteomes" id="UP001144341">
    <property type="component" value="Unassembled WGS sequence"/>
</dbReference>
<reference evidence="1" key="1">
    <citation type="submission" date="2022-12" db="EMBL/GenBank/DDBJ databases">
        <title>Genome sequence of SJ11.</title>
        <authorList>
            <person name="Woo H."/>
        </authorList>
    </citation>
    <scope>NUCLEOTIDE SEQUENCE</scope>
    <source>
        <strain evidence="1">SJ11</strain>
    </source>
</reference>
<keyword evidence="2" id="KW-1185">Reference proteome</keyword>
<name>A0ABT4KX33_9SPHI</name>
<dbReference type="RefSeq" id="WP_269415274.1">
    <property type="nucleotide sequence ID" value="NZ_JAPWGL010000002.1"/>
</dbReference>